<dbReference type="CDD" id="cd04301">
    <property type="entry name" value="NAT_SF"/>
    <property type="match status" value="1"/>
</dbReference>
<dbReference type="PANTHER" id="PTHR43617">
    <property type="entry name" value="L-AMINO ACID N-ACETYLTRANSFERASE"/>
    <property type="match status" value="1"/>
</dbReference>
<evidence type="ECO:0000259" key="1">
    <source>
        <dbReference type="PROSITE" id="PS51186"/>
    </source>
</evidence>
<dbReference type="InterPro" id="IPR016181">
    <property type="entry name" value="Acyl_CoA_acyltransferase"/>
</dbReference>
<reference evidence="2" key="2">
    <citation type="submission" date="2021-04" db="EMBL/GenBank/DDBJ databases">
        <authorList>
            <person name="Gilroy R."/>
        </authorList>
    </citation>
    <scope>NUCLEOTIDE SEQUENCE</scope>
    <source>
        <strain evidence="2">26628</strain>
    </source>
</reference>
<dbReference type="InterPro" id="IPR050276">
    <property type="entry name" value="MshD_Acetyltransferase"/>
</dbReference>
<dbReference type="EMBL" id="DXFD01000009">
    <property type="protein sequence ID" value="HIX46167.1"/>
    <property type="molecule type" value="Genomic_DNA"/>
</dbReference>
<dbReference type="GO" id="GO:0016747">
    <property type="term" value="F:acyltransferase activity, transferring groups other than amino-acyl groups"/>
    <property type="evidence" value="ECO:0007669"/>
    <property type="project" value="InterPro"/>
</dbReference>
<name>A0A9D1VT43_9FIRM</name>
<dbReference type="InterPro" id="IPR000182">
    <property type="entry name" value="GNAT_dom"/>
</dbReference>
<organism evidence="2 3">
    <name type="scientific">Candidatus Borkfalkia faecigallinarum</name>
    <dbReference type="NCBI Taxonomy" id="2838509"/>
    <lineage>
        <taxon>Bacteria</taxon>
        <taxon>Bacillati</taxon>
        <taxon>Bacillota</taxon>
        <taxon>Clostridia</taxon>
        <taxon>Christensenellales</taxon>
        <taxon>Christensenellaceae</taxon>
        <taxon>Candidatus Borkfalkia</taxon>
    </lineage>
</organism>
<dbReference type="Gene3D" id="3.40.630.30">
    <property type="match status" value="1"/>
</dbReference>
<gene>
    <name evidence="2" type="ORF">H9737_00575</name>
</gene>
<feature type="domain" description="N-acetyltransferase" evidence="1">
    <location>
        <begin position="1"/>
        <end position="159"/>
    </location>
</feature>
<dbReference type="PROSITE" id="PS51186">
    <property type="entry name" value="GNAT"/>
    <property type="match status" value="1"/>
</dbReference>
<evidence type="ECO:0000313" key="2">
    <source>
        <dbReference type="EMBL" id="HIX46167.1"/>
    </source>
</evidence>
<evidence type="ECO:0000313" key="3">
    <source>
        <dbReference type="Proteomes" id="UP000824249"/>
    </source>
</evidence>
<comment type="caution">
    <text evidence="2">The sequence shown here is derived from an EMBL/GenBank/DDBJ whole genome shotgun (WGS) entry which is preliminary data.</text>
</comment>
<sequence>MIRKIEPQDREEFIRLSELFYASPAVLHPLPRAFHAEAFDEMLRSRDYADGYMLFADGRAVGFGLVAKTYSRESGGMVLWLEELFILEEYRSRGLGREFFAAVEAYARENGYARIRLEVEADNVRARSLYERLGYAPLEYEQMFKQLRPDAAASEGEGR</sequence>
<dbReference type="AlphaFoldDB" id="A0A9D1VT43"/>
<dbReference type="Proteomes" id="UP000824249">
    <property type="component" value="Unassembled WGS sequence"/>
</dbReference>
<proteinExistence type="predicted"/>
<reference evidence="2" key="1">
    <citation type="journal article" date="2021" name="PeerJ">
        <title>Extensive microbial diversity within the chicken gut microbiome revealed by metagenomics and culture.</title>
        <authorList>
            <person name="Gilroy R."/>
            <person name="Ravi A."/>
            <person name="Getino M."/>
            <person name="Pursley I."/>
            <person name="Horton D.L."/>
            <person name="Alikhan N.F."/>
            <person name="Baker D."/>
            <person name="Gharbi K."/>
            <person name="Hall N."/>
            <person name="Watson M."/>
            <person name="Adriaenssens E.M."/>
            <person name="Foster-Nyarko E."/>
            <person name="Jarju S."/>
            <person name="Secka A."/>
            <person name="Antonio M."/>
            <person name="Oren A."/>
            <person name="Chaudhuri R.R."/>
            <person name="La Ragione R."/>
            <person name="Hildebrand F."/>
            <person name="Pallen M.J."/>
        </authorList>
    </citation>
    <scope>NUCLEOTIDE SEQUENCE</scope>
    <source>
        <strain evidence="2">26628</strain>
    </source>
</reference>
<dbReference type="SUPFAM" id="SSF55729">
    <property type="entry name" value="Acyl-CoA N-acyltransferases (Nat)"/>
    <property type="match status" value="1"/>
</dbReference>
<accession>A0A9D1VT43</accession>
<protein>
    <submittedName>
        <fullName evidence="2">GNAT family N-acetyltransferase</fullName>
    </submittedName>
</protein>
<dbReference type="Pfam" id="PF00583">
    <property type="entry name" value="Acetyltransf_1"/>
    <property type="match status" value="1"/>
</dbReference>